<dbReference type="KEGG" id="gdi:GDI3593"/>
<organism evidence="2 3">
    <name type="scientific">Gluconacetobacter diazotrophicus (strain ATCC 49037 / DSM 5601 / CCUG 37298 / CIP 103539 / LMG 7603 / PAl5)</name>
    <dbReference type="NCBI Taxonomy" id="272568"/>
    <lineage>
        <taxon>Bacteria</taxon>
        <taxon>Pseudomonadati</taxon>
        <taxon>Pseudomonadota</taxon>
        <taxon>Alphaproteobacteria</taxon>
        <taxon>Acetobacterales</taxon>
        <taxon>Acetobacteraceae</taxon>
        <taxon>Gluconacetobacter</taxon>
    </lineage>
</organism>
<keyword evidence="3" id="KW-1185">Reference proteome</keyword>
<dbReference type="AlphaFoldDB" id="A9H6R4"/>
<evidence type="ECO:0000313" key="2">
    <source>
        <dbReference type="EMBL" id="CAP57536.1"/>
    </source>
</evidence>
<reference evidence="2 3" key="1">
    <citation type="journal article" date="2009" name="BMC Genomics">
        <title>Complete genome sequence of the sugarcane nitrogen-fixing endophyte Gluconacetobacter diazotrophicus Pal5.</title>
        <authorList>
            <person name="Bertalan M."/>
            <person name="Albano R."/>
            <person name="Padua V."/>
            <person name="Rouws L."/>
            <person name="Rojas C."/>
            <person name="Hemerly A."/>
            <person name="Teixeira K."/>
            <person name="Schwab S."/>
            <person name="Araujo J."/>
            <person name="Oliveira A."/>
            <person name="Franca L."/>
            <person name="Magalhaes V."/>
            <person name="Alqueres S."/>
            <person name="Cardoso A."/>
            <person name="Almeida W."/>
            <person name="Loureiro M.M."/>
            <person name="Nogueira E."/>
            <person name="Cidade D."/>
            <person name="Oliveira D."/>
            <person name="Simao T."/>
            <person name="Macedo J."/>
            <person name="Valadao A."/>
            <person name="Dreschsel M."/>
            <person name="Freitas F."/>
            <person name="Vidal M."/>
            <person name="Guedes H."/>
            <person name="Rodrigues E."/>
            <person name="Meneses C."/>
            <person name="Brioso P."/>
            <person name="Pozzer L."/>
            <person name="Figueiredo D."/>
            <person name="Montano H."/>
            <person name="Junior J."/>
            <person name="Filho G."/>
            <person name="Flores V."/>
            <person name="Ferreira B."/>
            <person name="Branco A."/>
            <person name="Gonzalez P."/>
            <person name="Guillobel H."/>
            <person name="Lemos M."/>
            <person name="Seibel L."/>
            <person name="Macedo J."/>
            <person name="Alves-Ferreira M."/>
            <person name="Sachetto-Martins G."/>
            <person name="Coelho A."/>
            <person name="Santos E."/>
            <person name="Amaral G."/>
            <person name="Neves A."/>
            <person name="Pacheco A.B."/>
            <person name="Carvalho D."/>
            <person name="Lery L."/>
            <person name="Bisch P."/>
            <person name="Rossle S.C."/>
            <person name="Urmenyi T."/>
            <person name="Kruger W.V."/>
            <person name="Martins O."/>
            <person name="Baldani J.I."/>
            <person name="Ferreira P.C."/>
        </authorList>
    </citation>
    <scope>NUCLEOTIDE SEQUENCE [LARGE SCALE GENOMIC DNA]</scope>
    <source>
        <strain evidence="3">ATCC 49037 / DSM 5601 / CCUG 37298 / CIP 103539 / LMG 7603 / PAl5</strain>
    </source>
</reference>
<gene>
    <name evidence="2" type="ordered locus">GDI3593</name>
</gene>
<evidence type="ECO:0000313" key="3">
    <source>
        <dbReference type="Proteomes" id="UP000001176"/>
    </source>
</evidence>
<sequence length="133" mass="14883">MRHEPLPHAPGSAIHPDPAVCLDYPRRASARPAGGASGPTGGRAMNEGMRAFILNRGHDRKVTEQERDILDALRDKVILAQDARRISELMVMLNCGDRQPEDSEPEAIKWLAKRQLERLEILEAMLLRDERAA</sequence>
<dbReference type="Proteomes" id="UP000001176">
    <property type="component" value="Chromosome"/>
</dbReference>
<proteinExistence type="predicted"/>
<protein>
    <submittedName>
        <fullName evidence="2">Uncharacterized protein</fullName>
    </submittedName>
</protein>
<accession>A9H6R4</accession>
<feature type="region of interest" description="Disordered" evidence="1">
    <location>
        <begin position="25"/>
        <end position="44"/>
    </location>
</feature>
<dbReference type="EMBL" id="AM889285">
    <property type="protein sequence ID" value="CAP57536.1"/>
    <property type="molecule type" value="Genomic_DNA"/>
</dbReference>
<evidence type="ECO:0000256" key="1">
    <source>
        <dbReference type="SAM" id="MobiDB-lite"/>
    </source>
</evidence>
<name>A9H6R4_GLUDA</name>